<sequence length="447" mass="51311">MENEQEILDKILGLKSRENKVKPDRYKDAKSSDVFQETLRRTLAEGLSHINEEGEGSEEETSISTSHKMLTEHHIKNDPPKVIENIIIPQMTEEQKHEVSEILNKPSIPENSPLISLEDEEKENKALGGSQTYIKRTHKLMIEGQHQPIGKWSEEKEDPKEGTNEVISTEDPLSVRYHEITSLLSQAGANNLTFSPSETYALERKLSQLGSLSIRDCIMFIEGYRSCGRVSEAKMAQMCDETNKIVELLKAQIRGLEVCTSSCKAQEKTYLDLLEQLKVAEREKISRVHAAEAEAIATIKERMKECEREIQETMASRIERKRATEREAKADKEREMKKQEEERLRRDKEQRIRVKTGKEAPHSHVQEDAYETQSESDDACTALLLITQDLNYSVSSFLSYYKISLEEVNKILSTWPDTAEELSEKYGSVRKAYLHLNTILRKKDEPK</sequence>
<proteinExistence type="predicted"/>
<name>A0A9N7AAM5_9RHAB</name>
<dbReference type="EMBL" id="BK061763">
    <property type="protein sequence ID" value="DAZ90703.1"/>
    <property type="molecule type" value="Viral_cRNA"/>
</dbReference>
<evidence type="ECO:0000313" key="2">
    <source>
        <dbReference type="EMBL" id="DAZ90703.1"/>
    </source>
</evidence>
<protein>
    <submittedName>
        <fullName evidence="2">Protein 2</fullName>
    </submittedName>
</protein>
<reference evidence="2" key="1">
    <citation type="journal article" date="2022" name="bioRxiv">
        <title>Unlocking the hidden genetic diversity of varicosaviruses, the neglected plant rhabdoviruses.</title>
        <authorList>
            <person name="Bejerman N."/>
            <person name="Dietzgen R.G."/>
            <person name="Debat H."/>
        </authorList>
    </citation>
    <scope>NUCLEOTIDE SEQUENCE</scope>
</reference>
<evidence type="ECO:0000256" key="1">
    <source>
        <dbReference type="SAM" id="MobiDB-lite"/>
    </source>
</evidence>
<feature type="region of interest" description="Disordered" evidence="1">
    <location>
        <begin position="318"/>
        <end position="347"/>
    </location>
</feature>
<organism evidence="2">
    <name type="scientific">Cupressus virus 1</name>
    <dbReference type="NCBI Taxonomy" id="2977965"/>
    <lineage>
        <taxon>Viruses</taxon>
        <taxon>Riboviria</taxon>
        <taxon>Orthornavirae</taxon>
        <taxon>Negarnaviricota</taxon>
        <taxon>Haploviricotina</taxon>
        <taxon>Monjiviricetes</taxon>
        <taxon>Mononegavirales</taxon>
        <taxon>Rhabdoviridae</taxon>
        <taxon>Betarhabdovirinae</taxon>
        <taxon>Alphagymnorhavirus</taxon>
        <taxon>Alphagymnorhavirus cupressi</taxon>
    </lineage>
</organism>
<accession>A0A9N7AAM5</accession>